<dbReference type="Proteomes" id="UP001500449">
    <property type="component" value="Unassembled WGS sequence"/>
</dbReference>
<feature type="domain" description="PE" evidence="1">
    <location>
        <begin position="31"/>
        <end position="116"/>
    </location>
</feature>
<gene>
    <name evidence="2" type="ORF">GCM10009836_27280</name>
</gene>
<evidence type="ECO:0000313" key="3">
    <source>
        <dbReference type="Proteomes" id="UP001500449"/>
    </source>
</evidence>
<accession>A0ABN2N1F0</accession>
<evidence type="ECO:0000313" key="2">
    <source>
        <dbReference type="EMBL" id="GAA1846232.1"/>
    </source>
</evidence>
<comment type="caution">
    <text evidence="2">The sequence shown here is derived from an EMBL/GenBank/DDBJ whole genome shotgun (WGS) entry which is preliminary data.</text>
</comment>
<organism evidence="2 3">
    <name type="scientific">Pseudonocardia ailaonensis</name>
    <dbReference type="NCBI Taxonomy" id="367279"/>
    <lineage>
        <taxon>Bacteria</taxon>
        <taxon>Bacillati</taxon>
        <taxon>Actinomycetota</taxon>
        <taxon>Actinomycetes</taxon>
        <taxon>Pseudonocardiales</taxon>
        <taxon>Pseudonocardiaceae</taxon>
        <taxon>Pseudonocardia</taxon>
    </lineage>
</organism>
<dbReference type="EMBL" id="BAAAQK010000005">
    <property type="protein sequence ID" value="GAA1846232.1"/>
    <property type="molecule type" value="Genomic_DNA"/>
</dbReference>
<proteinExistence type="predicted"/>
<keyword evidence="3" id="KW-1185">Reference proteome</keyword>
<dbReference type="InterPro" id="IPR000084">
    <property type="entry name" value="PE-PGRS_N"/>
</dbReference>
<dbReference type="Gene3D" id="1.10.287.850">
    <property type="entry name" value="HP0062-like domain"/>
    <property type="match status" value="1"/>
</dbReference>
<protein>
    <recommendedName>
        <fullName evidence="1">PE domain-containing protein</fullName>
    </recommendedName>
</protein>
<evidence type="ECO:0000259" key="1">
    <source>
        <dbReference type="Pfam" id="PF00934"/>
    </source>
</evidence>
<name>A0ABN2N1F0_9PSEU</name>
<sequence length="121" mass="13465">MPSPGLMRRIENVREGWDPAPAQLDQPLQIDVDAALAIARQLREIAASIATAELDLRPWTLTIPASDEVSMNLNRQAWTMAQEAQTFVRLWREHLDTAGQALAAQAEAYVAQDSANRMRSL</sequence>
<reference evidence="2 3" key="1">
    <citation type="journal article" date="2019" name="Int. J. Syst. Evol. Microbiol.">
        <title>The Global Catalogue of Microorganisms (GCM) 10K type strain sequencing project: providing services to taxonomists for standard genome sequencing and annotation.</title>
        <authorList>
            <consortium name="The Broad Institute Genomics Platform"/>
            <consortium name="The Broad Institute Genome Sequencing Center for Infectious Disease"/>
            <person name="Wu L."/>
            <person name="Ma J."/>
        </authorList>
    </citation>
    <scope>NUCLEOTIDE SEQUENCE [LARGE SCALE GENOMIC DNA]</scope>
    <source>
        <strain evidence="2 3">JCM 16009</strain>
    </source>
</reference>
<dbReference type="Pfam" id="PF00934">
    <property type="entry name" value="PE"/>
    <property type="match status" value="1"/>
</dbReference>